<dbReference type="AlphaFoldDB" id="A0A183HQ68"/>
<organism evidence="3">
    <name type="scientific">Onchocerca flexuosa</name>
    <dbReference type="NCBI Taxonomy" id="387005"/>
    <lineage>
        <taxon>Eukaryota</taxon>
        <taxon>Metazoa</taxon>
        <taxon>Ecdysozoa</taxon>
        <taxon>Nematoda</taxon>
        <taxon>Chromadorea</taxon>
        <taxon>Rhabditida</taxon>
        <taxon>Spirurina</taxon>
        <taxon>Spiruromorpha</taxon>
        <taxon>Filarioidea</taxon>
        <taxon>Onchocercidae</taxon>
        <taxon>Onchocerca</taxon>
    </lineage>
</organism>
<dbReference type="WBParaSite" id="OFLC_0000962901-mRNA-1">
    <property type="protein sequence ID" value="OFLC_0000962901-mRNA-1"/>
    <property type="gene ID" value="OFLC_0000962901"/>
</dbReference>
<reference evidence="3" key="1">
    <citation type="submission" date="2016-06" db="UniProtKB">
        <authorList>
            <consortium name="WormBaseParasite"/>
        </authorList>
    </citation>
    <scope>IDENTIFICATION</scope>
</reference>
<proteinExistence type="predicted"/>
<evidence type="ECO:0000313" key="2">
    <source>
        <dbReference type="Proteomes" id="UP000267606"/>
    </source>
</evidence>
<dbReference type="Proteomes" id="UP000267606">
    <property type="component" value="Unassembled WGS sequence"/>
</dbReference>
<keyword evidence="2" id="KW-1185">Reference proteome</keyword>
<gene>
    <name evidence="1" type="ORF">OFLC_LOCUS9632</name>
</gene>
<evidence type="ECO:0000313" key="3">
    <source>
        <dbReference type="WBParaSite" id="OFLC_0000962901-mRNA-1"/>
    </source>
</evidence>
<protein>
    <submittedName>
        <fullName evidence="3">Transcriptional repressor</fullName>
    </submittedName>
</protein>
<name>A0A183HQ68_9BILA</name>
<accession>A0A183HQ68</accession>
<evidence type="ECO:0000313" key="1">
    <source>
        <dbReference type="EMBL" id="VDO62039.1"/>
    </source>
</evidence>
<reference evidence="1 2" key="2">
    <citation type="submission" date="2018-11" db="EMBL/GenBank/DDBJ databases">
        <authorList>
            <consortium name="Pathogen Informatics"/>
        </authorList>
    </citation>
    <scope>NUCLEOTIDE SEQUENCE [LARGE SCALE GENOMIC DNA]</scope>
</reference>
<sequence>MDSDVLKLKEAVIDKLRQNGTLDRIQVCRVYFLKMPIY</sequence>
<dbReference type="EMBL" id="UZAJ01012027">
    <property type="protein sequence ID" value="VDO62039.1"/>
    <property type="molecule type" value="Genomic_DNA"/>
</dbReference>